<proteinExistence type="predicted"/>
<protein>
    <submittedName>
        <fullName evidence="1">Uncharacterized protein</fullName>
    </submittedName>
</protein>
<gene>
    <name evidence="1" type="ORF">LAZ67_7002789</name>
</gene>
<name>A0ABY6KTG7_9ARAC</name>
<dbReference type="PANTHER" id="PTHR46060">
    <property type="entry name" value="MARINER MOS1 TRANSPOSASE-LIKE PROTEIN"/>
    <property type="match status" value="1"/>
</dbReference>
<dbReference type="InterPro" id="IPR052709">
    <property type="entry name" value="Transposase-MT_Hybrid"/>
</dbReference>
<accession>A0ABY6KTG7</accession>
<evidence type="ECO:0000313" key="2">
    <source>
        <dbReference type="Proteomes" id="UP001235939"/>
    </source>
</evidence>
<sequence length="292" mass="34220">MVCTINKFEMMRIDCLNAVSSTKPNELIQCSDKGSVELDNLKMRMQKFTESHERLMKALVYKAHFIRTVFNWFNEFKFGKPNLEDEPRSGRPPTAMTQENIELVRYILREYRKITYQHLEKSVGIGSAAINTIINDHLKYRKLVSRWVPHSLTEYKNLVTKLGFRILIQKQNGNQFFGALSFGKQMVRILLKGIKFDTDDEALQAFINAVNFIPEDEWCKCFDNYFSRITLHSTRGLKPDPEHSDLELAQLDAHVWRSRMNSLRYPFVLTDLMRSFDSLTTYRERITGQVLS</sequence>
<dbReference type="PANTHER" id="PTHR46060:SF1">
    <property type="entry name" value="MARINER MOS1 TRANSPOSASE-LIKE PROTEIN"/>
    <property type="match status" value="1"/>
</dbReference>
<keyword evidence="2" id="KW-1185">Reference proteome</keyword>
<dbReference type="EMBL" id="CP092869">
    <property type="protein sequence ID" value="UYV70380.1"/>
    <property type="molecule type" value="Genomic_DNA"/>
</dbReference>
<reference evidence="1 2" key="1">
    <citation type="submission" date="2022-01" db="EMBL/GenBank/DDBJ databases">
        <title>A chromosomal length assembly of Cordylochernes scorpioides.</title>
        <authorList>
            <person name="Zeh D."/>
            <person name="Zeh J."/>
        </authorList>
    </citation>
    <scope>NUCLEOTIDE SEQUENCE [LARGE SCALE GENOMIC DNA]</scope>
    <source>
        <strain evidence="1">IN4F17</strain>
        <tissue evidence="1">Whole Body</tissue>
    </source>
</reference>
<dbReference type="Proteomes" id="UP001235939">
    <property type="component" value="Chromosome 07"/>
</dbReference>
<organism evidence="1 2">
    <name type="scientific">Cordylochernes scorpioides</name>
    <dbReference type="NCBI Taxonomy" id="51811"/>
    <lineage>
        <taxon>Eukaryota</taxon>
        <taxon>Metazoa</taxon>
        <taxon>Ecdysozoa</taxon>
        <taxon>Arthropoda</taxon>
        <taxon>Chelicerata</taxon>
        <taxon>Arachnida</taxon>
        <taxon>Pseudoscorpiones</taxon>
        <taxon>Cheliferoidea</taxon>
        <taxon>Chernetidae</taxon>
        <taxon>Cordylochernes</taxon>
    </lineage>
</organism>
<evidence type="ECO:0000313" key="1">
    <source>
        <dbReference type="EMBL" id="UYV70380.1"/>
    </source>
</evidence>